<dbReference type="InterPro" id="IPR005502">
    <property type="entry name" value="Ribosyl_crysJ1"/>
</dbReference>
<dbReference type="Gene3D" id="1.10.4080.10">
    <property type="entry name" value="ADP-ribosylation/Crystallin J1"/>
    <property type="match status" value="1"/>
</dbReference>
<feature type="region of interest" description="Disordered" evidence="2">
    <location>
        <begin position="1"/>
        <end position="89"/>
    </location>
</feature>
<dbReference type="Pfam" id="PF03747">
    <property type="entry name" value="ADP_ribosyl_GH"/>
    <property type="match status" value="1"/>
</dbReference>
<accession>A0A210PSR2</accession>
<feature type="binding site" evidence="1">
    <location>
        <position position="170"/>
    </location>
    <ligand>
        <name>Mg(2+)</name>
        <dbReference type="ChEBI" id="CHEBI:18420"/>
        <label>1</label>
    </ligand>
</feature>
<proteinExistence type="predicted"/>
<name>A0A210PSR2_MIZYE</name>
<evidence type="ECO:0000313" key="4">
    <source>
        <dbReference type="Proteomes" id="UP000242188"/>
    </source>
</evidence>
<dbReference type="PANTHER" id="PTHR16222:SF40">
    <property type="entry name" value="ADP-RIBOSYLGLYCOHYDROLASE"/>
    <property type="match status" value="1"/>
</dbReference>
<dbReference type="SUPFAM" id="SSF101478">
    <property type="entry name" value="ADP-ribosylglycohydrolase"/>
    <property type="match status" value="1"/>
</dbReference>
<dbReference type="STRING" id="6573.A0A210PSR2"/>
<feature type="compositionally biased region" description="Polar residues" evidence="2">
    <location>
        <begin position="1"/>
        <end position="11"/>
    </location>
</feature>
<evidence type="ECO:0008006" key="5">
    <source>
        <dbReference type="Google" id="ProtNLM"/>
    </source>
</evidence>
<evidence type="ECO:0000256" key="2">
    <source>
        <dbReference type="SAM" id="MobiDB-lite"/>
    </source>
</evidence>
<feature type="binding site" evidence="1">
    <location>
        <position position="398"/>
    </location>
    <ligand>
        <name>Mg(2+)</name>
        <dbReference type="ChEBI" id="CHEBI:18420"/>
        <label>1</label>
    </ligand>
</feature>
<keyword evidence="1" id="KW-0479">Metal-binding</keyword>
<organism evidence="3 4">
    <name type="scientific">Mizuhopecten yessoensis</name>
    <name type="common">Japanese scallop</name>
    <name type="synonym">Patinopecten yessoensis</name>
    <dbReference type="NCBI Taxonomy" id="6573"/>
    <lineage>
        <taxon>Eukaryota</taxon>
        <taxon>Metazoa</taxon>
        <taxon>Spiralia</taxon>
        <taxon>Lophotrochozoa</taxon>
        <taxon>Mollusca</taxon>
        <taxon>Bivalvia</taxon>
        <taxon>Autobranchia</taxon>
        <taxon>Pteriomorphia</taxon>
        <taxon>Pectinida</taxon>
        <taxon>Pectinoidea</taxon>
        <taxon>Pectinidae</taxon>
        <taxon>Mizuhopecten</taxon>
    </lineage>
</organism>
<dbReference type="OrthoDB" id="2021138at2759"/>
<reference evidence="3 4" key="1">
    <citation type="journal article" date="2017" name="Nat. Ecol. Evol.">
        <title>Scallop genome provides insights into evolution of bilaterian karyotype and development.</title>
        <authorList>
            <person name="Wang S."/>
            <person name="Zhang J."/>
            <person name="Jiao W."/>
            <person name="Li J."/>
            <person name="Xun X."/>
            <person name="Sun Y."/>
            <person name="Guo X."/>
            <person name="Huan P."/>
            <person name="Dong B."/>
            <person name="Zhang L."/>
            <person name="Hu X."/>
            <person name="Sun X."/>
            <person name="Wang J."/>
            <person name="Zhao C."/>
            <person name="Wang Y."/>
            <person name="Wang D."/>
            <person name="Huang X."/>
            <person name="Wang R."/>
            <person name="Lv J."/>
            <person name="Li Y."/>
            <person name="Zhang Z."/>
            <person name="Liu B."/>
            <person name="Lu W."/>
            <person name="Hui Y."/>
            <person name="Liang J."/>
            <person name="Zhou Z."/>
            <person name="Hou R."/>
            <person name="Li X."/>
            <person name="Liu Y."/>
            <person name="Li H."/>
            <person name="Ning X."/>
            <person name="Lin Y."/>
            <person name="Zhao L."/>
            <person name="Xing Q."/>
            <person name="Dou J."/>
            <person name="Li Y."/>
            <person name="Mao J."/>
            <person name="Guo H."/>
            <person name="Dou H."/>
            <person name="Li T."/>
            <person name="Mu C."/>
            <person name="Jiang W."/>
            <person name="Fu Q."/>
            <person name="Fu X."/>
            <person name="Miao Y."/>
            <person name="Liu J."/>
            <person name="Yu Q."/>
            <person name="Li R."/>
            <person name="Liao H."/>
            <person name="Li X."/>
            <person name="Kong Y."/>
            <person name="Jiang Z."/>
            <person name="Chourrout D."/>
            <person name="Li R."/>
            <person name="Bao Z."/>
        </authorList>
    </citation>
    <scope>NUCLEOTIDE SEQUENCE [LARGE SCALE GENOMIC DNA]</scope>
    <source>
        <strain evidence="3 4">PY_sf001</strain>
    </source>
</reference>
<dbReference type="GO" id="GO:0046872">
    <property type="term" value="F:metal ion binding"/>
    <property type="evidence" value="ECO:0007669"/>
    <property type="project" value="UniProtKB-KW"/>
</dbReference>
<dbReference type="InterPro" id="IPR050792">
    <property type="entry name" value="ADP-ribosylglycohydrolase"/>
</dbReference>
<sequence length="459" mass="49628">MATFDSQTDTPSVPYLDLNKQPAEDVSVTSPVDGATVPPVDGASAPPVDGASAPPVDGATVPPVDGASAPPVDGASAPPVDGATAPPVDGATAVQAGGAKAINVNSDTLQRILGTIFGQCIGDAIGLLTEFLTKKECEMYYKTVKKELEFFHKEIVCDGHRMRWAVGDWTDDSDQMILILLSLIEKQGKVDVLDFGRRIKHWTQKGFPGLGDFVGMGQGKTTSTVIKNPDYTKDPHAAADLVWTANGKVLAANGAVMRTSILGIHMYADIDIVVQNAITIARATHADPRCRASTVAVCVAIALMLQRQPKHLDKKGCYNVNAIISHCYDYASKCLETDKEKKELKTYLKCKKLKELKLDEAGKIGYTYKSMGSAFWALKQKNFREAITKIVMEGGDADSNACVAGALLGCKYGVGTIPSCWTQKLKHKEWLEAIIDRYFQMMAEVHGIDFTPYWSGHVE</sequence>
<protein>
    <recommendedName>
        <fullName evidence="5">Poly(ADP-ribose) glycohydrolase ARH3</fullName>
    </recommendedName>
</protein>
<feature type="binding site" evidence="1">
    <location>
        <position position="396"/>
    </location>
    <ligand>
        <name>Mg(2+)</name>
        <dbReference type="ChEBI" id="CHEBI:18420"/>
        <label>1</label>
    </ligand>
</feature>
<comment type="cofactor">
    <cofactor evidence="1">
        <name>Mg(2+)</name>
        <dbReference type="ChEBI" id="CHEBI:18420"/>
    </cofactor>
    <text evidence="1">Binds 2 magnesium ions per subunit.</text>
</comment>
<gene>
    <name evidence="3" type="ORF">KP79_PYT11116</name>
</gene>
<dbReference type="AlphaFoldDB" id="A0A210PSR2"/>
<dbReference type="InterPro" id="IPR036705">
    <property type="entry name" value="Ribosyl_crysJ1_sf"/>
</dbReference>
<dbReference type="Proteomes" id="UP000242188">
    <property type="component" value="Unassembled WGS sequence"/>
</dbReference>
<evidence type="ECO:0000313" key="3">
    <source>
        <dbReference type="EMBL" id="OWF39518.1"/>
    </source>
</evidence>
<dbReference type="EMBL" id="NEDP02005523">
    <property type="protein sequence ID" value="OWF39518.1"/>
    <property type="molecule type" value="Genomic_DNA"/>
</dbReference>
<feature type="binding site" evidence="1">
    <location>
        <position position="172"/>
    </location>
    <ligand>
        <name>Mg(2+)</name>
        <dbReference type="ChEBI" id="CHEBI:18420"/>
        <label>1</label>
    </ligand>
</feature>
<evidence type="ECO:0000256" key="1">
    <source>
        <dbReference type="PIRSR" id="PIRSR605502-1"/>
    </source>
</evidence>
<feature type="binding site" evidence="1">
    <location>
        <position position="171"/>
    </location>
    <ligand>
        <name>Mg(2+)</name>
        <dbReference type="ChEBI" id="CHEBI:18420"/>
        <label>1</label>
    </ligand>
</feature>
<comment type="caution">
    <text evidence="3">The sequence shown here is derived from an EMBL/GenBank/DDBJ whole genome shotgun (WGS) entry which is preliminary data.</text>
</comment>
<keyword evidence="4" id="KW-1185">Reference proteome</keyword>
<keyword evidence="1" id="KW-0460">Magnesium</keyword>
<feature type="binding site" evidence="1">
    <location>
        <position position="399"/>
    </location>
    <ligand>
        <name>Mg(2+)</name>
        <dbReference type="ChEBI" id="CHEBI:18420"/>
        <label>1</label>
    </ligand>
</feature>
<dbReference type="PANTHER" id="PTHR16222">
    <property type="entry name" value="ADP-RIBOSYLGLYCOHYDROLASE"/>
    <property type="match status" value="1"/>
</dbReference>